<protein>
    <submittedName>
        <fullName evidence="1">Uncharacterized protein</fullName>
    </submittedName>
</protein>
<organism evidence="1">
    <name type="scientific">uncultured Caudovirales phage</name>
    <dbReference type="NCBI Taxonomy" id="2100421"/>
    <lineage>
        <taxon>Viruses</taxon>
        <taxon>Duplodnaviria</taxon>
        <taxon>Heunggongvirae</taxon>
        <taxon>Uroviricota</taxon>
        <taxon>Caudoviricetes</taxon>
        <taxon>Peduoviridae</taxon>
        <taxon>Maltschvirus</taxon>
        <taxon>Maltschvirus maltsch</taxon>
    </lineage>
</organism>
<accession>A0A6J5T9X8</accession>
<name>A0A6J5T9X8_9CAUD</name>
<sequence>MKAIAISKLVPGQEYSVDGQMLTFLGTRFERSKSTKMDSTPVKFSSAMFGDRWVFANSSNKEVEYKKGFDVNQKPGLVPVSGGIAVVKTAKIVA</sequence>
<reference evidence="1" key="1">
    <citation type="submission" date="2020-05" db="EMBL/GenBank/DDBJ databases">
        <authorList>
            <person name="Chiriac C."/>
            <person name="Salcher M."/>
            <person name="Ghai R."/>
            <person name="Kavagutti S V."/>
        </authorList>
    </citation>
    <scope>NUCLEOTIDE SEQUENCE</scope>
</reference>
<gene>
    <name evidence="1" type="ORF">UFOVP71_170</name>
</gene>
<evidence type="ECO:0000313" key="1">
    <source>
        <dbReference type="EMBL" id="CAB4241632.1"/>
    </source>
</evidence>
<proteinExistence type="predicted"/>
<dbReference type="EMBL" id="LR797824">
    <property type="protein sequence ID" value="CAB4241632.1"/>
    <property type="molecule type" value="Genomic_DNA"/>
</dbReference>